<dbReference type="EMBL" id="MTKS01000347">
    <property type="protein sequence ID" value="RWX50291.1"/>
    <property type="molecule type" value="Genomic_DNA"/>
</dbReference>
<comment type="caution">
    <text evidence="1">The sequence shown here is derived from an EMBL/GenBank/DDBJ whole genome shotgun (WGS) entry which is preliminary data.</text>
</comment>
<reference evidence="1 2" key="1">
    <citation type="submission" date="2017-01" db="EMBL/GenBank/DDBJ databases">
        <title>The cable genome- insights into the physiology and evolution of filamentous bacteria capable of sulfide oxidation via long distance electron transfer.</title>
        <authorList>
            <person name="Schreiber L."/>
            <person name="Bjerg J.T."/>
            <person name="Boggild A."/>
            <person name="Van De Vossenberg J."/>
            <person name="Meysman F."/>
            <person name="Nielsen L.P."/>
            <person name="Schramm A."/>
            <person name="Kjeldsen K.U."/>
        </authorList>
    </citation>
    <scope>NUCLEOTIDE SEQUENCE [LARGE SCALE GENOMIC DNA]</scope>
    <source>
        <strain evidence="1">A5</strain>
    </source>
</reference>
<feature type="non-terminal residue" evidence="1">
    <location>
        <position position="1"/>
    </location>
</feature>
<name>A0A444JB30_9BACT</name>
<evidence type="ECO:0000313" key="1">
    <source>
        <dbReference type="EMBL" id="RWX50291.1"/>
    </source>
</evidence>
<accession>A0A444JB30</accession>
<dbReference type="AlphaFoldDB" id="A0A444JB30"/>
<protein>
    <submittedName>
        <fullName evidence="1">Uncharacterized protein</fullName>
    </submittedName>
</protein>
<gene>
    <name evidence="1" type="ORF">VU01_13471</name>
</gene>
<dbReference type="Proteomes" id="UP000288892">
    <property type="component" value="Unassembled WGS sequence"/>
</dbReference>
<evidence type="ECO:0000313" key="2">
    <source>
        <dbReference type="Proteomes" id="UP000288892"/>
    </source>
</evidence>
<proteinExistence type="predicted"/>
<sequence length="156" mass="18540">GVAEAEGAENEEVLVTTLDLPEERRLFGEKIQPIQEQIFTDVCRLNQAFLRSGCTVPEPEWFARRHARMVFTPTTDEVEFFERLYHLENFGVFEYTDFCTDADLSLRERWQNFVTLRKDPAILEMGTWPPIILRRLGLDFYRHINGYRRFRREFSG</sequence>
<keyword evidence="2" id="KW-1185">Reference proteome</keyword>
<organism evidence="1 2">
    <name type="scientific">Candidatus Electrothrix marina</name>
    <dbReference type="NCBI Taxonomy" id="1859130"/>
    <lineage>
        <taxon>Bacteria</taxon>
        <taxon>Pseudomonadati</taxon>
        <taxon>Thermodesulfobacteriota</taxon>
        <taxon>Desulfobulbia</taxon>
        <taxon>Desulfobulbales</taxon>
        <taxon>Desulfobulbaceae</taxon>
        <taxon>Candidatus Electrothrix</taxon>
    </lineage>
</organism>